<sequence length="452" mass="47336">MLAGAGALAEALAARLRDAGWDVRDEADDVDLVVWLADDPGQDWDSAAGALREALLLAGRTRAVLDRAAETGRAGFVAVTRLDGVLGYSGVDPASAVTGGLPGLVKTLAAEAPGLFCRAVDLHPELSDEQCAAALLAELHDADTALHQVGYDAERVRRTVVAGPDSEPDPELPGCAPRPAPGPDDLLVVSGGGRGVTAACAIGLARRWRTGLLLLGRTPLDDEPEWARDVAEPRLKAAIAAHLRDSGGTPTPRDVEPVYRTLVAQREIRGTLAEIRAAGARVDYLAVDVADADAVAAALSEHRDRITGVVHGAGALSDRLVADKTAADVDAVFAPKLAGLRSILDAVDRDRLRHVLLFSSVAGFFGNRGQADYAMANESLNRLACTLARQLPDAAVASINWGPWAGGMVTPELQRMFRERGVEPIPLDAGVRTAVDHFAADRPVPVVSVVSG</sequence>
<gene>
    <name evidence="3" type="ORF">ACFQ16_07215</name>
</gene>
<comment type="caution">
    <text evidence="3">The sequence shown here is derived from an EMBL/GenBank/DDBJ whole genome shotgun (WGS) entry which is preliminary data.</text>
</comment>
<dbReference type="PANTHER" id="PTHR43775">
    <property type="entry name" value="FATTY ACID SYNTHASE"/>
    <property type="match status" value="1"/>
</dbReference>
<dbReference type="SMART" id="SM00822">
    <property type="entry name" value="PKS_KR"/>
    <property type="match status" value="1"/>
</dbReference>
<dbReference type="SUPFAM" id="SSF51735">
    <property type="entry name" value="NAD(P)-binding Rossmann-fold domains"/>
    <property type="match status" value="2"/>
</dbReference>
<keyword evidence="1" id="KW-0808">Transferase</keyword>
<dbReference type="Pfam" id="PF08659">
    <property type="entry name" value="KR"/>
    <property type="match status" value="1"/>
</dbReference>
<dbReference type="Gene3D" id="3.40.50.720">
    <property type="entry name" value="NAD(P)-binding Rossmann-like Domain"/>
    <property type="match status" value="1"/>
</dbReference>
<dbReference type="Proteomes" id="UP001597018">
    <property type="component" value="Unassembled WGS sequence"/>
</dbReference>
<evidence type="ECO:0000313" key="3">
    <source>
        <dbReference type="EMBL" id="MFD0919527.1"/>
    </source>
</evidence>
<protein>
    <submittedName>
        <fullName evidence="3">SDR family NAD(P)-dependent oxidoreductase</fullName>
    </submittedName>
</protein>
<reference evidence="4" key="1">
    <citation type="journal article" date="2019" name="Int. J. Syst. Evol. Microbiol.">
        <title>The Global Catalogue of Microorganisms (GCM) 10K type strain sequencing project: providing services to taxonomists for standard genome sequencing and annotation.</title>
        <authorList>
            <consortium name="The Broad Institute Genomics Platform"/>
            <consortium name="The Broad Institute Genome Sequencing Center for Infectious Disease"/>
            <person name="Wu L."/>
            <person name="Ma J."/>
        </authorList>
    </citation>
    <scope>NUCLEOTIDE SEQUENCE [LARGE SCALE GENOMIC DNA]</scope>
    <source>
        <strain evidence="4">CCUG 56401</strain>
    </source>
</reference>
<dbReference type="CDD" id="cd08953">
    <property type="entry name" value="KR_2_SDR_x"/>
    <property type="match status" value="1"/>
</dbReference>
<feature type="domain" description="Ketoreductase" evidence="2">
    <location>
        <begin position="185"/>
        <end position="407"/>
    </location>
</feature>
<dbReference type="InterPro" id="IPR050091">
    <property type="entry name" value="PKS_NRPS_Biosynth_Enz"/>
</dbReference>
<dbReference type="InterPro" id="IPR057326">
    <property type="entry name" value="KR_dom"/>
</dbReference>
<dbReference type="EMBL" id="JBHTIW010000003">
    <property type="protein sequence ID" value="MFD0919527.1"/>
    <property type="molecule type" value="Genomic_DNA"/>
</dbReference>
<dbReference type="InterPro" id="IPR013968">
    <property type="entry name" value="PKS_KR"/>
</dbReference>
<keyword evidence="4" id="KW-1185">Reference proteome</keyword>
<dbReference type="PANTHER" id="PTHR43775:SF51">
    <property type="entry name" value="INACTIVE PHENOLPHTHIOCEROL SYNTHESIS POLYKETIDE SYNTHASE TYPE I PKS1-RELATED"/>
    <property type="match status" value="1"/>
</dbReference>
<dbReference type="RefSeq" id="WP_345599945.1">
    <property type="nucleotide sequence ID" value="NZ_BAABLT010000001.1"/>
</dbReference>
<dbReference type="InterPro" id="IPR036291">
    <property type="entry name" value="NAD(P)-bd_dom_sf"/>
</dbReference>
<accession>A0ABW3FTA4</accession>
<proteinExistence type="predicted"/>
<evidence type="ECO:0000256" key="1">
    <source>
        <dbReference type="ARBA" id="ARBA00022679"/>
    </source>
</evidence>
<evidence type="ECO:0000259" key="2">
    <source>
        <dbReference type="SMART" id="SM00822"/>
    </source>
</evidence>
<organism evidence="3 4">
    <name type="scientific">Saccharopolyspora rosea</name>
    <dbReference type="NCBI Taxonomy" id="524884"/>
    <lineage>
        <taxon>Bacteria</taxon>
        <taxon>Bacillati</taxon>
        <taxon>Actinomycetota</taxon>
        <taxon>Actinomycetes</taxon>
        <taxon>Pseudonocardiales</taxon>
        <taxon>Pseudonocardiaceae</taxon>
        <taxon>Saccharopolyspora</taxon>
    </lineage>
</organism>
<evidence type="ECO:0000313" key="4">
    <source>
        <dbReference type="Proteomes" id="UP001597018"/>
    </source>
</evidence>
<name>A0ABW3FTA4_9PSEU</name>